<dbReference type="EMBL" id="CP053073">
    <property type="protein sequence ID" value="QJR16512.1"/>
    <property type="molecule type" value="Genomic_DNA"/>
</dbReference>
<dbReference type="SUPFAM" id="SSF51735">
    <property type="entry name" value="NAD(P)-binding Rossmann-fold domains"/>
    <property type="match status" value="1"/>
</dbReference>
<dbReference type="GO" id="GO:0016491">
    <property type="term" value="F:oxidoreductase activity"/>
    <property type="evidence" value="ECO:0007669"/>
    <property type="project" value="UniProtKB-KW"/>
</dbReference>
<dbReference type="Pfam" id="PF01370">
    <property type="entry name" value="Epimerase"/>
    <property type="match status" value="1"/>
</dbReference>
<evidence type="ECO:0000313" key="4">
    <source>
        <dbReference type="EMBL" id="QJR16512.1"/>
    </source>
</evidence>
<sequence>MKVLLTGATGFIGARVLRVLEERGHEVAALVTPGHSLKRLEGHARLRKIEGALESIESARAGIEAFAPEGCVHLAWYAEPGKYLPSPRNLDCLAGSIALLRLLERVGCRRVVAAGTCFEYAPQAALMREDGPTKPETLYAACKLSLGLIGQQMAALGDYTFAFGRVFYLYGPGEDPSRVIPAVARAMLAGKDFDASAGTQLRDYLHVDDVARGFAVLLERATTGTYNIASARPVPIAEIMTMVRQHAGTGAKINFGAVPPRAYDPPSIGGDNARLKALGWNPEVTLEQGLARVLDEMRAQAAVNP</sequence>
<evidence type="ECO:0000313" key="5">
    <source>
        <dbReference type="Proteomes" id="UP000503096"/>
    </source>
</evidence>
<proteinExistence type="inferred from homology"/>
<reference evidence="4 5" key="1">
    <citation type="submission" date="2020-04" db="EMBL/GenBank/DDBJ databases">
        <title>Usitatibacter rugosus gen. nov., sp. nov. and Usitatibacter palustris sp. nov., novel members of Usitatibacteraceae fam. nov. within the order Nitrosomonadales isolated from soil.</title>
        <authorList>
            <person name="Huber K.J."/>
            <person name="Neumann-Schaal M."/>
            <person name="Geppert A."/>
            <person name="Luckner M."/>
            <person name="Wanner G."/>
            <person name="Overmann J."/>
        </authorList>
    </citation>
    <scope>NUCLEOTIDE SEQUENCE [LARGE SCALE GENOMIC DNA]</scope>
    <source>
        <strain evidence="4 5">Swamp67</strain>
    </source>
</reference>
<gene>
    <name evidence="4" type="primary">rfbJ</name>
    <name evidence="4" type="ORF">DSM104440_03347</name>
</gene>
<evidence type="ECO:0000256" key="1">
    <source>
        <dbReference type="ARBA" id="ARBA00005125"/>
    </source>
</evidence>
<dbReference type="Gene3D" id="3.40.50.720">
    <property type="entry name" value="NAD(P)-binding Rossmann-like Domain"/>
    <property type="match status" value="1"/>
</dbReference>
<keyword evidence="4" id="KW-0560">Oxidoreductase</keyword>
<dbReference type="RefSeq" id="WP_171164684.1">
    <property type="nucleotide sequence ID" value="NZ_CP053073.1"/>
</dbReference>
<accession>A0A6M4HBB8</accession>
<organism evidence="4 5">
    <name type="scientific">Usitatibacter palustris</name>
    <dbReference type="NCBI Taxonomy" id="2732487"/>
    <lineage>
        <taxon>Bacteria</taxon>
        <taxon>Pseudomonadati</taxon>
        <taxon>Pseudomonadota</taxon>
        <taxon>Betaproteobacteria</taxon>
        <taxon>Nitrosomonadales</taxon>
        <taxon>Usitatibacteraceae</taxon>
        <taxon>Usitatibacter</taxon>
    </lineage>
</organism>
<comment type="similarity">
    <text evidence="2">Belongs to the NAD(P)-dependent epimerase/dehydratase family.</text>
</comment>
<protein>
    <submittedName>
        <fullName evidence="4">CDP-abequose synthase</fullName>
        <ecNumber evidence="4">1.1.1.341</ecNumber>
    </submittedName>
</protein>
<dbReference type="KEGG" id="upl:DSM104440_03347"/>
<keyword evidence="5" id="KW-1185">Reference proteome</keyword>
<dbReference type="InterPro" id="IPR001509">
    <property type="entry name" value="Epimerase_deHydtase"/>
</dbReference>
<evidence type="ECO:0000259" key="3">
    <source>
        <dbReference type="Pfam" id="PF01370"/>
    </source>
</evidence>
<feature type="domain" description="NAD-dependent epimerase/dehydratase" evidence="3">
    <location>
        <begin position="3"/>
        <end position="229"/>
    </location>
</feature>
<dbReference type="InParanoid" id="A0A6M4HBB8"/>
<dbReference type="AlphaFoldDB" id="A0A6M4HBB8"/>
<name>A0A6M4HBB8_9PROT</name>
<dbReference type="Proteomes" id="UP000503096">
    <property type="component" value="Chromosome"/>
</dbReference>
<dbReference type="Gene3D" id="3.90.25.10">
    <property type="entry name" value="UDP-galactose 4-epimerase, domain 1"/>
    <property type="match status" value="1"/>
</dbReference>
<dbReference type="EC" id="1.1.1.341" evidence="4"/>
<comment type="pathway">
    <text evidence="1">Bacterial outer membrane biogenesis; LPS O-antigen biosynthesis.</text>
</comment>
<dbReference type="InterPro" id="IPR036291">
    <property type="entry name" value="NAD(P)-bd_dom_sf"/>
</dbReference>
<dbReference type="PANTHER" id="PTHR43000">
    <property type="entry name" value="DTDP-D-GLUCOSE 4,6-DEHYDRATASE-RELATED"/>
    <property type="match status" value="1"/>
</dbReference>
<evidence type="ECO:0000256" key="2">
    <source>
        <dbReference type="ARBA" id="ARBA00007637"/>
    </source>
</evidence>